<keyword evidence="5" id="KW-0862">Zinc</keyword>
<dbReference type="KEGG" id="egu:105043095"/>
<evidence type="ECO:0000256" key="5">
    <source>
        <dbReference type="ARBA" id="ARBA00022833"/>
    </source>
</evidence>
<keyword evidence="7" id="KW-0804">Transcription</keyword>
<organism evidence="12 13">
    <name type="scientific">Elaeis guineensis var. tenera</name>
    <name type="common">Oil palm</name>
    <dbReference type="NCBI Taxonomy" id="51953"/>
    <lineage>
        <taxon>Eukaryota</taxon>
        <taxon>Viridiplantae</taxon>
        <taxon>Streptophyta</taxon>
        <taxon>Embryophyta</taxon>
        <taxon>Tracheophyta</taxon>
        <taxon>Spermatophyta</taxon>
        <taxon>Magnoliopsida</taxon>
        <taxon>Liliopsida</taxon>
        <taxon>Arecaceae</taxon>
        <taxon>Arecoideae</taxon>
        <taxon>Cocoseae</taxon>
        <taxon>Elaeidinae</taxon>
        <taxon>Elaeis</taxon>
    </lineage>
</organism>
<evidence type="ECO:0000256" key="8">
    <source>
        <dbReference type="ARBA" id="ARBA00023242"/>
    </source>
</evidence>
<keyword evidence="2" id="KW-0479">Metal-binding</keyword>
<gene>
    <name evidence="13" type="primary">LOC105043095</name>
</gene>
<dbReference type="Proteomes" id="UP000504607">
    <property type="component" value="Chromosome 4"/>
</dbReference>
<protein>
    <submittedName>
        <fullName evidence="13">Protein SENSITIVE TO PROTON RHIZOTOXICITY 2-like</fullName>
    </submittedName>
</protein>
<evidence type="ECO:0000313" key="12">
    <source>
        <dbReference type="Proteomes" id="UP000504607"/>
    </source>
</evidence>
<feature type="region of interest" description="Disordered" evidence="10">
    <location>
        <begin position="129"/>
        <end position="149"/>
    </location>
</feature>
<evidence type="ECO:0000256" key="10">
    <source>
        <dbReference type="SAM" id="MobiDB-lite"/>
    </source>
</evidence>
<dbReference type="InParanoid" id="A0A6I9R1K0"/>
<keyword evidence="4 9" id="KW-0863">Zinc-finger</keyword>
<dbReference type="InterPro" id="IPR058196">
    <property type="entry name" value="zf-C2H2_STOP1/2_C"/>
</dbReference>
<dbReference type="Pfam" id="PF00096">
    <property type="entry name" value="zf-C2H2"/>
    <property type="match status" value="1"/>
</dbReference>
<dbReference type="GO" id="GO:0008270">
    <property type="term" value="F:zinc ion binding"/>
    <property type="evidence" value="ECO:0007669"/>
    <property type="project" value="UniProtKB-KW"/>
</dbReference>
<dbReference type="PROSITE" id="PS00028">
    <property type="entry name" value="ZINC_FINGER_C2H2_1"/>
    <property type="match status" value="1"/>
</dbReference>
<keyword evidence="8" id="KW-0539">Nucleus</keyword>
<dbReference type="Pfam" id="PF23118">
    <property type="entry name" value="zf-C2H2_STOP2_C"/>
    <property type="match status" value="1"/>
</dbReference>
<evidence type="ECO:0000256" key="3">
    <source>
        <dbReference type="ARBA" id="ARBA00022737"/>
    </source>
</evidence>
<comment type="subcellular location">
    <subcellularLocation>
        <location evidence="1">Nucleus</location>
    </subcellularLocation>
</comment>
<dbReference type="FunFam" id="3.30.160.60:FF:000145">
    <property type="entry name" value="Zinc finger protein 574"/>
    <property type="match status" value="1"/>
</dbReference>
<keyword evidence="6" id="KW-0805">Transcription regulation</keyword>
<dbReference type="PROSITE" id="PS50157">
    <property type="entry name" value="ZINC_FINGER_C2H2_2"/>
    <property type="match status" value="1"/>
</dbReference>
<proteinExistence type="predicted"/>
<keyword evidence="12" id="KW-1185">Reference proteome</keyword>
<dbReference type="GO" id="GO:0010447">
    <property type="term" value="P:response to acidic pH"/>
    <property type="evidence" value="ECO:0007669"/>
    <property type="project" value="InterPro"/>
</dbReference>
<dbReference type="Gene3D" id="3.30.160.60">
    <property type="entry name" value="Classic Zinc Finger"/>
    <property type="match status" value="2"/>
</dbReference>
<dbReference type="FunCoup" id="A0A6I9R1K0">
    <property type="interactions" value="144"/>
</dbReference>
<evidence type="ECO:0000256" key="2">
    <source>
        <dbReference type="ARBA" id="ARBA00022723"/>
    </source>
</evidence>
<evidence type="ECO:0000256" key="1">
    <source>
        <dbReference type="ARBA" id="ARBA00004123"/>
    </source>
</evidence>
<accession>A0A6I9R1K0</accession>
<dbReference type="InterPro" id="IPR013087">
    <property type="entry name" value="Znf_C2H2_type"/>
</dbReference>
<dbReference type="SMART" id="SM00355">
    <property type="entry name" value="ZnF_C2H2"/>
    <property type="match status" value="3"/>
</dbReference>
<evidence type="ECO:0000256" key="7">
    <source>
        <dbReference type="ARBA" id="ARBA00023163"/>
    </source>
</evidence>
<evidence type="ECO:0000256" key="9">
    <source>
        <dbReference type="PROSITE-ProRule" id="PRU00042"/>
    </source>
</evidence>
<dbReference type="OrthoDB" id="8113227at2759"/>
<dbReference type="GO" id="GO:0005634">
    <property type="term" value="C:nucleus"/>
    <property type="evidence" value="ECO:0007669"/>
    <property type="project" value="UniProtKB-SubCell"/>
</dbReference>
<dbReference type="RefSeq" id="XP_010918819.1">
    <property type="nucleotide sequence ID" value="XM_010920517.1"/>
</dbReference>
<dbReference type="InterPro" id="IPR059161">
    <property type="entry name" value="Znf-C2H2_STOP1/2_3rd"/>
</dbReference>
<evidence type="ECO:0000259" key="11">
    <source>
        <dbReference type="PROSITE" id="PS50157"/>
    </source>
</evidence>
<evidence type="ECO:0000256" key="6">
    <source>
        <dbReference type="ARBA" id="ARBA00023015"/>
    </source>
</evidence>
<dbReference type="PANTHER" id="PTHR46352">
    <property type="entry name" value="PROTEIN SENSITIVE TO PROTON RHIZOTOXICITY 1"/>
    <property type="match status" value="1"/>
</dbReference>
<dbReference type="AlphaFoldDB" id="A0A6I9R1K0"/>
<dbReference type="Pfam" id="PF23115">
    <property type="entry name" value="zf-C2H2_STOP2_3rd"/>
    <property type="match status" value="1"/>
</dbReference>
<dbReference type="SUPFAM" id="SSF57667">
    <property type="entry name" value="beta-beta-alpha zinc fingers"/>
    <property type="match status" value="1"/>
</dbReference>
<reference evidence="13" key="1">
    <citation type="submission" date="2025-08" db="UniProtKB">
        <authorList>
            <consortium name="RefSeq"/>
        </authorList>
    </citation>
    <scope>IDENTIFICATION</scope>
</reference>
<keyword evidence="3" id="KW-0677">Repeat</keyword>
<feature type="domain" description="C2H2-type" evidence="11">
    <location>
        <begin position="193"/>
        <end position="220"/>
    </location>
</feature>
<name>A0A6I9R1K0_ELAGV</name>
<dbReference type="PANTHER" id="PTHR46352:SF8">
    <property type="entry name" value="PROTEIN SENSITIVE TO PROTON RHIZOTOXICITY 2"/>
    <property type="match status" value="1"/>
</dbReference>
<evidence type="ECO:0000313" key="13">
    <source>
        <dbReference type="RefSeq" id="XP_010918819.1"/>
    </source>
</evidence>
<dbReference type="GeneID" id="105043095"/>
<dbReference type="InterPro" id="IPR044300">
    <property type="entry name" value="STOP1/2"/>
</dbReference>
<dbReference type="InterPro" id="IPR036236">
    <property type="entry name" value="Znf_C2H2_sf"/>
</dbReference>
<dbReference type="GO" id="GO:0010044">
    <property type="term" value="P:response to aluminum ion"/>
    <property type="evidence" value="ECO:0007669"/>
    <property type="project" value="InterPro"/>
</dbReference>
<evidence type="ECO:0000256" key="4">
    <source>
        <dbReference type="ARBA" id="ARBA00022771"/>
    </source>
</evidence>
<sequence>MDDMLSPSHSLLYNLSVLRDKVQQLETIAAAALSPNPIQQESIAMEISSAGNIVQQIITAASSTAYILQQISLDAAVMRHDLPQHHQTKVLYQQGSTEAMNHVFHNNLEGGRSSSIFSFEVQYHNANQSTNANDHGINNVGSGGNGANTRDHQNMGMPREVEKCKESSQTFSLNGCDGIIEMDAAALLAKYSHYCQVCGKGFKREANLRMHMRAHGDEYKTAAALSNPMKNSGGSMAQKDGGSAQRYSCPQEGCRWNKNHASFQPLKSMACMKNHYKRSHCPKMYVCNRCNHKKFSVLSDLRTHEKHCGDRRWRCSCGTNFSRKDKLMGHVALFSGHTPVTSFLGK</sequence>